<evidence type="ECO:0000256" key="1">
    <source>
        <dbReference type="HAMAP-Rule" id="MF_01232"/>
    </source>
</evidence>
<comment type="caution">
    <text evidence="3">The sequence shown here is derived from an EMBL/GenBank/DDBJ whole genome shotgun (WGS) entry which is preliminary data.</text>
</comment>
<gene>
    <name evidence="3" type="primary">yhbH</name>
    <name evidence="3" type="ORF">JR050_04860</name>
</gene>
<protein>
    <recommendedName>
        <fullName evidence="1">UPF0229 protein JR050_04860</fullName>
    </recommendedName>
</protein>
<evidence type="ECO:0000313" key="3">
    <source>
        <dbReference type="EMBL" id="MBM6617001.1"/>
    </source>
</evidence>
<feature type="region of interest" description="Disordered" evidence="2">
    <location>
        <begin position="1"/>
        <end position="31"/>
    </location>
</feature>
<dbReference type="EMBL" id="JAFELM010000018">
    <property type="protein sequence ID" value="MBM6617001.1"/>
    <property type="molecule type" value="Genomic_DNA"/>
</dbReference>
<dbReference type="PANTHER" id="PTHR30510:SF2">
    <property type="entry name" value="UPF0229 PROTEIN YEAH"/>
    <property type="match status" value="1"/>
</dbReference>
<evidence type="ECO:0000313" key="4">
    <source>
        <dbReference type="Proteomes" id="UP001518925"/>
    </source>
</evidence>
<organism evidence="3 4">
    <name type="scientific">Bacillus suaedaesalsae</name>
    <dbReference type="NCBI Taxonomy" id="2810349"/>
    <lineage>
        <taxon>Bacteria</taxon>
        <taxon>Bacillati</taxon>
        <taxon>Bacillota</taxon>
        <taxon>Bacilli</taxon>
        <taxon>Bacillales</taxon>
        <taxon>Bacillaceae</taxon>
        <taxon>Bacillus</taxon>
    </lineage>
</organism>
<reference evidence="3 4" key="1">
    <citation type="submission" date="2021-02" db="EMBL/GenBank/DDBJ databases">
        <title>Bacillus sp. RD4P76, an endophyte from a halophyte.</title>
        <authorList>
            <person name="Sun J.-Q."/>
        </authorList>
    </citation>
    <scope>NUCLEOTIDE SEQUENCE [LARGE SCALE GENOMIC DNA]</scope>
    <source>
        <strain evidence="3 4">RD4P76</strain>
    </source>
</reference>
<sequence length="390" mass="45051">MKDSKNNFAISREDWSLHRKGHDDQQRHKEKVQEAIKSNLPDLVTEESIIMSNGRDVIKIPIRSLDEYKIRYNYDKNKHVGQGNGDSKVGDVVARDGSGKPQQGPGKGQGAGDQAGEDYYEAEVSLMELEEALFNQLALPNLKRKEQDENIVEHIEFNDIRKIGLMGNIDKKKTMMTAFKRNALSGEAKFHPIYPEDLKFKTWNEVTRPDSKAVVLAMMDTSGSMGIWEKYMARSFFFWMTRFLRTKYETVEIEFIAHHTEAKVVSEQDFFSKGESGGTICSSAYKKSLELIDTKYNPTRYNIYPFHFSDGDNLTSDNARCVKLVEELMKVSNMFGYGEVNQYNRHSTLMSAYKNIQDEKFHHFILKQKSDVFHAMKNFFKKEEESKKFA</sequence>
<proteinExistence type="inferred from homology"/>
<dbReference type="PANTHER" id="PTHR30510">
    <property type="entry name" value="UPF0229 PROTEIN YEAH"/>
    <property type="match status" value="1"/>
</dbReference>
<name>A0ABS2DEX1_9BACI</name>
<dbReference type="InterPro" id="IPR006698">
    <property type="entry name" value="UPF0229"/>
</dbReference>
<dbReference type="RefSeq" id="WP_204202474.1">
    <property type="nucleotide sequence ID" value="NZ_JAFELM010000018.1"/>
</dbReference>
<comment type="similarity">
    <text evidence="1">Belongs to the UPF0229 family.</text>
</comment>
<dbReference type="NCBIfam" id="TIGR02877">
    <property type="entry name" value="spore_yhbH"/>
    <property type="match status" value="1"/>
</dbReference>
<dbReference type="Pfam" id="PF04285">
    <property type="entry name" value="DUF444"/>
    <property type="match status" value="2"/>
</dbReference>
<feature type="region of interest" description="Disordered" evidence="2">
    <location>
        <begin position="77"/>
        <end position="115"/>
    </location>
</feature>
<evidence type="ECO:0000256" key="2">
    <source>
        <dbReference type="SAM" id="MobiDB-lite"/>
    </source>
</evidence>
<dbReference type="InterPro" id="IPR014230">
    <property type="entry name" value="Spore_YhbH"/>
</dbReference>
<keyword evidence="4" id="KW-1185">Reference proteome</keyword>
<dbReference type="HAMAP" id="MF_01232">
    <property type="entry name" value="UPF0229"/>
    <property type="match status" value="1"/>
</dbReference>
<accession>A0ABS2DEX1</accession>
<dbReference type="Proteomes" id="UP001518925">
    <property type="component" value="Unassembled WGS sequence"/>
</dbReference>